<dbReference type="InterPro" id="IPR029016">
    <property type="entry name" value="GAF-like_dom_sf"/>
</dbReference>
<accession>A0A1F2WSG1</accession>
<comment type="caution">
    <text evidence="3">The sequence shown here is derived from an EMBL/GenBank/DDBJ whole genome shotgun (WGS) entry which is preliminary data.</text>
</comment>
<evidence type="ECO:0000313" key="3">
    <source>
        <dbReference type="EMBL" id="OFW59733.1"/>
    </source>
</evidence>
<keyword evidence="1" id="KW-0175">Coiled coil</keyword>
<feature type="domain" description="GAF" evidence="2">
    <location>
        <begin position="30"/>
        <end position="173"/>
    </location>
</feature>
<reference evidence="3 4" key="1">
    <citation type="journal article" date="2016" name="Nat. Commun.">
        <title>Thousands of microbial genomes shed light on interconnected biogeochemical processes in an aquifer system.</title>
        <authorList>
            <person name="Anantharaman K."/>
            <person name="Brown C.T."/>
            <person name="Hug L.A."/>
            <person name="Sharon I."/>
            <person name="Castelle C.J."/>
            <person name="Probst A.J."/>
            <person name="Thomas B.C."/>
            <person name="Singh A."/>
            <person name="Wilkins M.J."/>
            <person name="Karaoz U."/>
            <person name="Brodie E.L."/>
            <person name="Williams K.H."/>
            <person name="Hubbard S.S."/>
            <person name="Banfield J.F."/>
        </authorList>
    </citation>
    <scope>NUCLEOTIDE SEQUENCE [LARGE SCALE GENOMIC DNA]</scope>
</reference>
<evidence type="ECO:0000256" key="1">
    <source>
        <dbReference type="SAM" id="Coils"/>
    </source>
</evidence>
<feature type="coiled-coil region" evidence="1">
    <location>
        <begin position="169"/>
        <end position="217"/>
    </location>
</feature>
<dbReference type="InterPro" id="IPR003018">
    <property type="entry name" value="GAF"/>
</dbReference>
<dbReference type="STRING" id="1797197.A2Y75_04995"/>
<dbReference type="EMBL" id="MELK01000011">
    <property type="protein sequence ID" value="OFW59733.1"/>
    <property type="molecule type" value="Genomic_DNA"/>
</dbReference>
<evidence type="ECO:0000259" key="2">
    <source>
        <dbReference type="SMART" id="SM00065"/>
    </source>
</evidence>
<protein>
    <recommendedName>
        <fullName evidence="2">GAF domain-containing protein</fullName>
    </recommendedName>
</protein>
<dbReference type="SMART" id="SM00065">
    <property type="entry name" value="GAF"/>
    <property type="match status" value="1"/>
</dbReference>
<dbReference type="Pfam" id="PF13185">
    <property type="entry name" value="GAF_2"/>
    <property type="match status" value="1"/>
</dbReference>
<dbReference type="SUPFAM" id="SSF55781">
    <property type="entry name" value="GAF domain-like"/>
    <property type="match status" value="1"/>
</dbReference>
<sequence>MGPGEEHYLKKIKELDMIWRINEQIMSFENIEALLESVLKGAVEVMEATSGSIMLIDPPGSDTLIIKASRGLRKEVVKKAQCKVGEGIAGMVAERREGMLLLDDLMDSRLRSKRKISDALSVPIISEGNLLGVLNLNTKKDHAFGEFDLFLLNTLTKQVASAIERGNRMENIRLRLKMLEKSERRAMDEMHRLTKELDEQRRQYQRIRQEHDKLFRDLENLSGPVA</sequence>
<evidence type="ECO:0000313" key="4">
    <source>
        <dbReference type="Proteomes" id="UP000177876"/>
    </source>
</evidence>
<gene>
    <name evidence="3" type="ORF">A2Y75_04995</name>
</gene>
<dbReference type="Gene3D" id="3.30.450.40">
    <property type="match status" value="1"/>
</dbReference>
<name>A0A1F2WSG1_9ACTN</name>
<dbReference type="Proteomes" id="UP000177876">
    <property type="component" value="Unassembled WGS sequence"/>
</dbReference>
<proteinExistence type="predicted"/>
<organism evidence="3 4">
    <name type="scientific">Candidatus Solincola sediminis</name>
    <dbReference type="NCBI Taxonomy" id="1797199"/>
    <lineage>
        <taxon>Bacteria</taxon>
        <taxon>Bacillati</taxon>
        <taxon>Actinomycetota</taxon>
        <taxon>Candidatus Geothermincolia</taxon>
        <taxon>Candidatus Geothermincolales</taxon>
        <taxon>Candidatus Geothermincolaceae</taxon>
        <taxon>Candidatus Solincola</taxon>
    </lineage>
</organism>
<dbReference type="AlphaFoldDB" id="A0A1F2WSG1"/>